<dbReference type="EMBL" id="CP042430">
    <property type="protein sequence ID" value="QEC48668.1"/>
    <property type="molecule type" value="Genomic_DNA"/>
</dbReference>
<dbReference type="GO" id="GO:0005737">
    <property type="term" value="C:cytoplasm"/>
    <property type="evidence" value="ECO:0007669"/>
    <property type="project" value="UniProtKB-SubCell"/>
</dbReference>
<keyword evidence="7 10" id="KW-1208">Phospholipid metabolism</keyword>
<proteinExistence type="inferred from homology"/>
<dbReference type="PANTHER" id="PTHR30100:SF1">
    <property type="entry name" value="PHOSPHATE ACYLTRANSFERASE"/>
    <property type="match status" value="1"/>
</dbReference>
<dbReference type="GO" id="GO:0008654">
    <property type="term" value="P:phospholipid biosynthetic process"/>
    <property type="evidence" value="ECO:0007669"/>
    <property type="project" value="UniProtKB-KW"/>
</dbReference>
<dbReference type="NCBIfam" id="TIGR00182">
    <property type="entry name" value="plsX"/>
    <property type="match status" value="1"/>
</dbReference>
<dbReference type="Pfam" id="PF02504">
    <property type="entry name" value="FA_synthesis"/>
    <property type="match status" value="1"/>
</dbReference>
<dbReference type="RefSeq" id="WP_146920464.1">
    <property type="nucleotide sequence ID" value="NZ_CP042430.1"/>
</dbReference>
<gene>
    <name evidence="10 11" type="primary">plsX</name>
    <name evidence="11" type="ORF">FSW04_14530</name>
</gene>
<dbReference type="AlphaFoldDB" id="A0A5B8U744"/>
<evidence type="ECO:0000256" key="7">
    <source>
        <dbReference type="ARBA" id="ARBA00023264"/>
    </source>
</evidence>
<comment type="subunit">
    <text evidence="9 10">Homodimer. Probably interacts with PlsY.</text>
</comment>
<comment type="catalytic activity">
    <reaction evidence="1 10">
        <text>a fatty acyl-[ACP] + phosphate = an acyl phosphate + holo-[ACP]</text>
        <dbReference type="Rhea" id="RHEA:42292"/>
        <dbReference type="Rhea" id="RHEA-COMP:9685"/>
        <dbReference type="Rhea" id="RHEA-COMP:14125"/>
        <dbReference type="ChEBI" id="CHEBI:43474"/>
        <dbReference type="ChEBI" id="CHEBI:59918"/>
        <dbReference type="ChEBI" id="CHEBI:64479"/>
        <dbReference type="ChEBI" id="CHEBI:138651"/>
        <dbReference type="EC" id="2.3.1.274"/>
    </reaction>
</comment>
<keyword evidence="3 10" id="KW-0444">Lipid biosynthesis</keyword>
<dbReference type="Proteomes" id="UP000321805">
    <property type="component" value="Chromosome"/>
</dbReference>
<dbReference type="UniPathway" id="UPA00085"/>
<keyword evidence="11" id="KW-0012">Acyltransferase</keyword>
<accession>A0A5B8U744</accession>
<sequence>MPAPGSNGETVVSVAVDTNGADLGPEEVAAGAAIAARQGVRALLFGPAARLGRIDTVGGLVEVIDAPVSIAKVPDPVAAARSTRDASIVLAARAVAEGRADALVSGGSTGAALAAGLLNVKRAQGIYRPALALPLPVPGRQPVTLLDVGANTEVRPEHLVQFAFMGAALASAVLGIRRPRVALLSNGEEGTKGTPLVQEAHALLLQRAAASPLVDFVGNIEGTTVLSGDADVIVADGFTGNVTLKLIEGVSQATLQAVRAAATASSRARLGGLLLRPALRGLRDDIDPETPGGAYLLGLRKLGVVPHGRFTRVGFSQAILLAARGVTNDVVGRTHAALEEAGALKRSPLASDPAATVPGTS</sequence>
<keyword evidence="5 10" id="KW-0443">Lipid metabolism</keyword>
<name>A0A5B8U744_9ACTN</name>
<comment type="subcellular location">
    <subcellularLocation>
        <location evidence="10">Cytoplasm</location>
    </subcellularLocation>
    <text evidence="10">Associated with the membrane possibly through PlsY.</text>
</comment>
<evidence type="ECO:0000256" key="2">
    <source>
        <dbReference type="ARBA" id="ARBA00022490"/>
    </source>
</evidence>
<evidence type="ECO:0000256" key="6">
    <source>
        <dbReference type="ARBA" id="ARBA00023209"/>
    </source>
</evidence>
<dbReference type="OrthoDB" id="9806408at2"/>
<comment type="pathway">
    <text evidence="10">Lipid metabolism; phospholipid metabolism.</text>
</comment>
<dbReference type="EC" id="2.3.1.274" evidence="8 10"/>
<dbReference type="SUPFAM" id="SSF53659">
    <property type="entry name" value="Isocitrate/Isopropylmalate dehydrogenase-like"/>
    <property type="match status" value="1"/>
</dbReference>
<dbReference type="GO" id="GO:0043811">
    <property type="term" value="F:phosphate:acyl-[acyl carrier protein] acyltransferase activity"/>
    <property type="evidence" value="ECO:0007669"/>
    <property type="project" value="UniProtKB-UniRule"/>
</dbReference>
<evidence type="ECO:0000313" key="11">
    <source>
        <dbReference type="EMBL" id="QEC48668.1"/>
    </source>
</evidence>
<dbReference type="InterPro" id="IPR012281">
    <property type="entry name" value="Phospholipid_synth_PlsX-like"/>
</dbReference>
<dbReference type="PIRSF" id="PIRSF002465">
    <property type="entry name" value="Phsphlp_syn_PlsX"/>
    <property type="match status" value="1"/>
</dbReference>
<dbReference type="Gene3D" id="3.40.718.10">
    <property type="entry name" value="Isopropylmalate Dehydrogenase"/>
    <property type="match status" value="1"/>
</dbReference>
<keyword evidence="6 10" id="KW-0594">Phospholipid biosynthesis</keyword>
<dbReference type="KEGG" id="bsol:FSW04_14530"/>
<keyword evidence="4 10" id="KW-0808">Transferase</keyword>
<keyword evidence="2 10" id="KW-0963">Cytoplasm</keyword>
<evidence type="ECO:0000256" key="1">
    <source>
        <dbReference type="ARBA" id="ARBA00001232"/>
    </source>
</evidence>
<comment type="similarity">
    <text evidence="10">Belongs to the PlsX family.</text>
</comment>
<dbReference type="HAMAP" id="MF_00019">
    <property type="entry name" value="PlsX"/>
    <property type="match status" value="1"/>
</dbReference>
<dbReference type="GO" id="GO:0006633">
    <property type="term" value="P:fatty acid biosynthetic process"/>
    <property type="evidence" value="ECO:0007669"/>
    <property type="project" value="UniProtKB-UniRule"/>
</dbReference>
<comment type="function">
    <text evidence="10">Catalyzes the reversible formation of acyl-phosphate (acyl-PO(4)) from acyl-[acyl-carrier-protein] (acyl-ACP). This enzyme utilizes acyl-ACP as fatty acyl donor, but not acyl-CoA.</text>
</comment>
<evidence type="ECO:0000256" key="9">
    <source>
        <dbReference type="ARBA" id="ARBA00046608"/>
    </source>
</evidence>
<reference evidence="11 12" key="1">
    <citation type="journal article" date="2018" name="J. Microbiol.">
        <title>Baekduia soli gen. nov., sp. nov., a novel bacterium isolated from the soil of Baekdu Mountain and proposal of a novel family name, Baekduiaceae fam. nov.</title>
        <authorList>
            <person name="An D.S."/>
            <person name="Siddiqi M.Z."/>
            <person name="Kim K.H."/>
            <person name="Yu H.S."/>
            <person name="Im W.T."/>
        </authorList>
    </citation>
    <scope>NUCLEOTIDE SEQUENCE [LARGE SCALE GENOMIC DNA]</scope>
    <source>
        <strain evidence="11 12">BR7-21</strain>
    </source>
</reference>
<evidence type="ECO:0000256" key="4">
    <source>
        <dbReference type="ARBA" id="ARBA00022679"/>
    </source>
</evidence>
<protein>
    <recommendedName>
        <fullName evidence="8 10">Phosphate acyltransferase</fullName>
        <ecNumber evidence="8 10">2.3.1.274</ecNumber>
    </recommendedName>
    <alternativeName>
        <fullName evidence="10">Acyl-ACP phosphotransacylase</fullName>
    </alternativeName>
    <alternativeName>
        <fullName evidence="10">Acyl-[acyl-carrier-protein]--phosphate acyltransferase</fullName>
    </alternativeName>
    <alternativeName>
        <fullName evidence="10">Phosphate-acyl-ACP acyltransferase</fullName>
    </alternativeName>
</protein>
<dbReference type="PANTHER" id="PTHR30100">
    <property type="entry name" value="FATTY ACID/PHOSPHOLIPID SYNTHESIS PROTEIN PLSX"/>
    <property type="match status" value="1"/>
</dbReference>
<keyword evidence="12" id="KW-1185">Reference proteome</keyword>
<dbReference type="InterPro" id="IPR003664">
    <property type="entry name" value="FA_synthesis"/>
</dbReference>
<evidence type="ECO:0000256" key="3">
    <source>
        <dbReference type="ARBA" id="ARBA00022516"/>
    </source>
</evidence>
<evidence type="ECO:0000313" key="12">
    <source>
        <dbReference type="Proteomes" id="UP000321805"/>
    </source>
</evidence>
<evidence type="ECO:0000256" key="5">
    <source>
        <dbReference type="ARBA" id="ARBA00023098"/>
    </source>
</evidence>
<evidence type="ECO:0000256" key="8">
    <source>
        <dbReference type="ARBA" id="ARBA00024069"/>
    </source>
</evidence>
<evidence type="ECO:0000256" key="10">
    <source>
        <dbReference type="HAMAP-Rule" id="MF_00019"/>
    </source>
</evidence>
<organism evidence="11 12">
    <name type="scientific">Baekduia soli</name>
    <dbReference type="NCBI Taxonomy" id="496014"/>
    <lineage>
        <taxon>Bacteria</taxon>
        <taxon>Bacillati</taxon>
        <taxon>Actinomycetota</taxon>
        <taxon>Thermoleophilia</taxon>
        <taxon>Solirubrobacterales</taxon>
        <taxon>Baekduiaceae</taxon>
        <taxon>Baekduia</taxon>
    </lineage>
</organism>